<evidence type="ECO:0000313" key="3">
    <source>
        <dbReference type="EMBL" id="TYP94290.1"/>
    </source>
</evidence>
<dbReference type="Proteomes" id="UP000324176">
    <property type="component" value="Unassembled WGS sequence"/>
</dbReference>
<dbReference type="AlphaFoldDB" id="A0A0F7KDY1"/>
<dbReference type="EMBL" id="CP011451">
    <property type="protein sequence ID" value="AKH38735.1"/>
    <property type="molecule type" value="Genomic_DNA"/>
</dbReference>
<keyword evidence="4" id="KW-1185">Reference proteome</keyword>
<dbReference type="PATRIC" id="fig|44574.3.peg.3504"/>
<reference evidence="2 4" key="2">
    <citation type="journal article" date="2016" name="Genome Announc.">
        <title>Genome Sequence of Nitrosomonas communis Strain Nm2, a Mesophilic Ammonia-Oxidizing Bacterium Isolated from Mediterranean Soil.</title>
        <authorList>
            <person name="Kozlowski J.A."/>
            <person name="Kits K.D."/>
            <person name="Stein L.Y."/>
        </authorList>
    </citation>
    <scope>NUCLEOTIDE SEQUENCE [LARGE SCALE GENOMIC DNA]</scope>
    <source>
        <strain evidence="2 4">Nm2</strain>
    </source>
</reference>
<accession>A0A0F7KDY1</accession>
<dbReference type="EMBL" id="VNHT01000002">
    <property type="protein sequence ID" value="TYP94290.1"/>
    <property type="molecule type" value="Genomic_DNA"/>
</dbReference>
<dbReference type="Pfam" id="PF00563">
    <property type="entry name" value="EAL"/>
    <property type="match status" value="1"/>
</dbReference>
<feature type="domain" description="EAL" evidence="1">
    <location>
        <begin position="31"/>
        <end position="281"/>
    </location>
</feature>
<dbReference type="RefSeq" id="WP_046850771.1">
    <property type="nucleotide sequence ID" value="NZ_CP011451.1"/>
</dbReference>
<dbReference type="InterPro" id="IPR050706">
    <property type="entry name" value="Cyclic-di-GMP_PDE-like"/>
</dbReference>
<dbReference type="KEGG" id="nco:AAW31_14470"/>
<protein>
    <submittedName>
        <fullName evidence="3">EAL domain-containing protein (Putative c-di-GMP-specific phosphodiesterase class I)</fullName>
    </submittedName>
</protein>
<gene>
    <name evidence="2" type="ORF">AAW31_14470</name>
    <name evidence="3" type="ORF">BCL69_100260</name>
</gene>
<evidence type="ECO:0000259" key="1">
    <source>
        <dbReference type="PROSITE" id="PS50883"/>
    </source>
</evidence>
<dbReference type="PANTHER" id="PTHR33121">
    <property type="entry name" value="CYCLIC DI-GMP PHOSPHODIESTERASE PDEF"/>
    <property type="match status" value="1"/>
</dbReference>
<dbReference type="InterPro" id="IPR035919">
    <property type="entry name" value="EAL_sf"/>
</dbReference>
<proteinExistence type="predicted"/>
<dbReference type="GO" id="GO:0071111">
    <property type="term" value="F:cyclic-guanylate-specific phosphodiesterase activity"/>
    <property type="evidence" value="ECO:0007669"/>
    <property type="project" value="InterPro"/>
</dbReference>
<evidence type="ECO:0000313" key="4">
    <source>
        <dbReference type="Proteomes" id="UP000034156"/>
    </source>
</evidence>
<reference evidence="4" key="1">
    <citation type="submission" date="2015-05" db="EMBL/GenBank/DDBJ databases">
        <title>Draft genome of Nitrosomonas communis strain Nm2.</title>
        <authorList>
            <person name="Kozlowski J.A."/>
            <person name="Kits K.D."/>
            <person name="Stein L.Y."/>
        </authorList>
    </citation>
    <scope>NUCLEOTIDE SEQUENCE [LARGE SCALE GENOMIC DNA]</scope>
    <source>
        <strain evidence="4">Nm2</strain>
    </source>
</reference>
<name>A0A0F7KDY1_9PROT</name>
<organism evidence="2 4">
    <name type="scientific">Nitrosomonas communis</name>
    <dbReference type="NCBI Taxonomy" id="44574"/>
    <lineage>
        <taxon>Bacteria</taxon>
        <taxon>Pseudomonadati</taxon>
        <taxon>Pseudomonadota</taxon>
        <taxon>Betaproteobacteria</taxon>
        <taxon>Nitrosomonadales</taxon>
        <taxon>Nitrosomonadaceae</taxon>
        <taxon>Nitrosomonas</taxon>
    </lineage>
</organism>
<dbReference type="PROSITE" id="PS50883">
    <property type="entry name" value="EAL"/>
    <property type="match status" value="1"/>
</dbReference>
<dbReference type="SMART" id="SM00052">
    <property type="entry name" value="EAL"/>
    <property type="match status" value="1"/>
</dbReference>
<sequence length="290" mass="32591">MSIPTIDTFANEASLSRKLERILGATDYPVQRSGEGWVTGSFYNCQLSSVFQPIFGTDENKTIGHIAYTRSESNGQFSTAPWHISALTPEDSPIAKLDRLCRTIHALNYFNHMSYQKGKLFVSVQPRLLESVKDDHGQAFEHVLNLIEVPTSRVVIELPSEINRDWKMLRKIIQNYRSRGYQIATHFNSGSNDWMLELMLELGGLYPDILRIPIGDLLRYNAVAPLIETIHRFGAIVMAYDIGTSDQAAEAVKTGVDYLQGNFLSKPARAIHMIAPEFIKEKTGLTGVFP</sequence>
<dbReference type="Gene3D" id="3.20.20.450">
    <property type="entry name" value="EAL domain"/>
    <property type="match status" value="1"/>
</dbReference>
<dbReference type="PANTHER" id="PTHR33121:SF76">
    <property type="entry name" value="SIGNALING PROTEIN"/>
    <property type="match status" value="1"/>
</dbReference>
<evidence type="ECO:0000313" key="2">
    <source>
        <dbReference type="EMBL" id="AKH38735.1"/>
    </source>
</evidence>
<dbReference type="Proteomes" id="UP000034156">
    <property type="component" value="Chromosome"/>
</dbReference>
<dbReference type="SUPFAM" id="SSF141868">
    <property type="entry name" value="EAL domain-like"/>
    <property type="match status" value="1"/>
</dbReference>
<evidence type="ECO:0000313" key="5">
    <source>
        <dbReference type="Proteomes" id="UP000324176"/>
    </source>
</evidence>
<dbReference type="OrthoDB" id="9813903at2"/>
<reference evidence="3 5" key="3">
    <citation type="submission" date="2019-07" db="EMBL/GenBank/DDBJ databases">
        <title>Active sludge and wastewater microbial communities from Klosterneuburg, Austria.</title>
        <authorList>
            <person name="Wagner M."/>
        </authorList>
    </citation>
    <scope>NUCLEOTIDE SEQUENCE [LARGE SCALE GENOMIC DNA]</scope>
    <source>
        <strain evidence="3 5">Nm2</strain>
    </source>
</reference>
<dbReference type="InterPro" id="IPR001633">
    <property type="entry name" value="EAL_dom"/>
</dbReference>